<dbReference type="KEGG" id="ccai:NAS2_0552"/>
<dbReference type="GeneID" id="55584370"/>
<evidence type="ECO:0000256" key="5">
    <source>
        <dbReference type="ARBA" id="ARBA00023136"/>
    </source>
</evidence>
<dbReference type="AlphaFoldDB" id="A0A4P2VCS8"/>
<dbReference type="Proteomes" id="UP000509448">
    <property type="component" value="Chromosome"/>
</dbReference>
<dbReference type="PANTHER" id="PTHR35402">
    <property type="entry name" value="INTEGRAL MEMBRANE PROTEIN-RELATED"/>
    <property type="match status" value="1"/>
</dbReference>
<comment type="subcellular location">
    <subcellularLocation>
        <location evidence="1">Cell membrane</location>
        <topology evidence="1">Multi-pass membrane protein</topology>
    </subcellularLocation>
</comment>
<dbReference type="PANTHER" id="PTHR35402:SF1">
    <property type="entry name" value="TYPE II SECRETION SYSTEM PROTEIN GSPF DOMAIN-CONTAINING PROTEIN"/>
    <property type="match status" value="1"/>
</dbReference>
<evidence type="ECO:0000256" key="2">
    <source>
        <dbReference type="ARBA" id="ARBA00022475"/>
    </source>
</evidence>
<dbReference type="Pfam" id="PF00482">
    <property type="entry name" value="T2SSF"/>
    <property type="match status" value="1"/>
</dbReference>
<evidence type="ECO:0000256" key="6">
    <source>
        <dbReference type="SAM" id="Phobius"/>
    </source>
</evidence>
<keyword evidence="5 6" id="KW-0472">Membrane</keyword>
<accession>A0A4P2VCS8</accession>
<feature type="transmembrane region" description="Helical" evidence="6">
    <location>
        <begin position="26"/>
        <end position="44"/>
    </location>
</feature>
<dbReference type="InterPro" id="IPR056569">
    <property type="entry name" value="ArlJ-like"/>
</dbReference>
<gene>
    <name evidence="8" type="ORF">NAS2_0552</name>
</gene>
<evidence type="ECO:0000256" key="3">
    <source>
        <dbReference type="ARBA" id="ARBA00022692"/>
    </source>
</evidence>
<name>A0A4P2VCS8_9ARCH</name>
<dbReference type="RefSeq" id="WP_174448230.1">
    <property type="nucleotide sequence ID" value="NZ_AP018732.1"/>
</dbReference>
<feature type="transmembrane region" description="Helical" evidence="6">
    <location>
        <begin position="213"/>
        <end position="231"/>
    </location>
</feature>
<keyword evidence="3 6" id="KW-0812">Transmembrane</keyword>
<protein>
    <recommendedName>
        <fullName evidence="7">Type II secretion system protein GspF domain-containing protein</fullName>
    </recommendedName>
</protein>
<evidence type="ECO:0000256" key="4">
    <source>
        <dbReference type="ARBA" id="ARBA00022989"/>
    </source>
</evidence>
<keyword evidence="9" id="KW-1185">Reference proteome</keyword>
<feature type="domain" description="Type II secretion system protein GspF" evidence="7">
    <location>
        <begin position="68"/>
        <end position="181"/>
    </location>
</feature>
<dbReference type="InterPro" id="IPR018076">
    <property type="entry name" value="T2SS_GspF_dom"/>
</dbReference>
<evidence type="ECO:0000313" key="9">
    <source>
        <dbReference type="Proteomes" id="UP000509448"/>
    </source>
</evidence>
<proteinExistence type="predicted"/>
<feature type="transmembrane region" description="Helical" evidence="6">
    <location>
        <begin position="238"/>
        <end position="258"/>
    </location>
</feature>
<feature type="transmembrane region" description="Helical" evidence="6">
    <location>
        <begin position="171"/>
        <end position="193"/>
    </location>
</feature>
<dbReference type="GO" id="GO:0005886">
    <property type="term" value="C:plasma membrane"/>
    <property type="evidence" value="ECO:0007669"/>
    <property type="project" value="UniProtKB-SubCell"/>
</dbReference>
<evidence type="ECO:0000259" key="7">
    <source>
        <dbReference type="Pfam" id="PF00482"/>
    </source>
</evidence>
<organism evidence="8 9">
    <name type="scientific">Conexivisphaera calida</name>
    <dbReference type="NCBI Taxonomy" id="1874277"/>
    <lineage>
        <taxon>Archaea</taxon>
        <taxon>Nitrososphaerota</taxon>
        <taxon>Conexivisphaeria</taxon>
        <taxon>Conexivisphaerales</taxon>
        <taxon>Conexivisphaeraceae</taxon>
        <taxon>Conexivisphaera</taxon>
    </lineage>
</organism>
<reference evidence="8 9" key="1">
    <citation type="journal article" date="2019" name="ISME J.">
        <title>Isolation and characterization of a thermophilic sulfur- and iron-reducing thaumarchaeote from a terrestrial acidic hot spring.</title>
        <authorList>
            <person name="Kato S."/>
            <person name="Itoh T."/>
            <person name="Yuki M."/>
            <person name="Nagamori M."/>
            <person name="Ohnishi M."/>
            <person name="Uematsu K."/>
            <person name="Suzuki K."/>
            <person name="Takashina T."/>
            <person name="Ohkuma M."/>
        </authorList>
    </citation>
    <scope>NUCLEOTIDE SEQUENCE [LARGE SCALE GENOMIC DNA]</scope>
    <source>
        <strain evidence="8 9">NAS-02</strain>
    </source>
</reference>
<evidence type="ECO:0000256" key="1">
    <source>
        <dbReference type="ARBA" id="ARBA00004651"/>
    </source>
</evidence>
<evidence type="ECO:0000313" key="8">
    <source>
        <dbReference type="EMBL" id="BBE41941.1"/>
    </source>
</evidence>
<sequence>MAFLAAIYYELAVLGARNPIPHFTQWYYYASIAIAIAMAPYAYLDYRRRAWVNDVERNLPRMLSDLEGLVESGLSPLLSLKQMSQKDYGALTRPLRRIVSLASWGYTYQRIKQILEREVPHQVALMIFKLLLDAEEGGGDVASAVRSIREYLRDADALKGELESTVRMQVFVVYLALVIFLYISETALSSLLVPTSSAIGIGLSASTLSYVKSIMFGMYLVEAILGGLALGKMTSGSAAAGVKHAMLLVVIGALYIMVL</sequence>
<dbReference type="EMBL" id="AP018732">
    <property type="protein sequence ID" value="BBE41941.1"/>
    <property type="molecule type" value="Genomic_DNA"/>
</dbReference>
<keyword evidence="4 6" id="KW-1133">Transmembrane helix</keyword>
<keyword evidence="2" id="KW-1003">Cell membrane</keyword>